<feature type="transmembrane region" description="Helical" evidence="6">
    <location>
        <begin position="132"/>
        <end position="151"/>
    </location>
</feature>
<feature type="transmembrane region" description="Helical" evidence="6">
    <location>
        <begin position="242"/>
        <end position="260"/>
    </location>
</feature>
<protein>
    <recommendedName>
        <fullName evidence="9">Polysaccharide biosynthesis protein C-terminal domain-containing protein</fullName>
    </recommendedName>
</protein>
<evidence type="ECO:0000256" key="1">
    <source>
        <dbReference type="ARBA" id="ARBA00004651"/>
    </source>
</evidence>
<dbReference type="EMBL" id="SYUV01000017">
    <property type="protein sequence ID" value="TKF34100.1"/>
    <property type="molecule type" value="Genomic_DNA"/>
</dbReference>
<dbReference type="Proteomes" id="UP000307574">
    <property type="component" value="Unassembled WGS sequence"/>
</dbReference>
<feature type="transmembrane region" description="Helical" evidence="6">
    <location>
        <begin position="272"/>
        <end position="302"/>
    </location>
</feature>
<feature type="transmembrane region" description="Helical" evidence="6">
    <location>
        <begin position="74"/>
        <end position="92"/>
    </location>
</feature>
<evidence type="ECO:0000256" key="3">
    <source>
        <dbReference type="ARBA" id="ARBA00022692"/>
    </source>
</evidence>
<dbReference type="RefSeq" id="WP_136979494.1">
    <property type="nucleotide sequence ID" value="NZ_SYUV01000017.1"/>
</dbReference>
<evidence type="ECO:0000256" key="6">
    <source>
        <dbReference type="SAM" id="Phobius"/>
    </source>
</evidence>
<accession>A0A4U1ZHW2</accession>
<feature type="transmembrane region" description="Helical" evidence="6">
    <location>
        <begin position="220"/>
        <end position="236"/>
    </location>
</feature>
<keyword evidence="2" id="KW-1003">Cell membrane</keyword>
<keyword evidence="4 6" id="KW-1133">Transmembrane helix</keyword>
<gene>
    <name evidence="7" type="ORF">FCV50_05625</name>
</gene>
<dbReference type="PANTHER" id="PTHR30250">
    <property type="entry name" value="PST FAMILY PREDICTED COLANIC ACID TRANSPORTER"/>
    <property type="match status" value="1"/>
</dbReference>
<evidence type="ECO:0000256" key="4">
    <source>
        <dbReference type="ARBA" id="ARBA00022989"/>
    </source>
</evidence>
<feature type="transmembrane region" description="Helical" evidence="6">
    <location>
        <begin position="98"/>
        <end position="120"/>
    </location>
</feature>
<feature type="transmembrane region" description="Helical" evidence="6">
    <location>
        <begin position="339"/>
        <end position="360"/>
    </location>
</feature>
<feature type="transmembrane region" description="Helical" evidence="6">
    <location>
        <begin position="366"/>
        <end position="388"/>
    </location>
</feature>
<comment type="caution">
    <text evidence="7">The sequence shown here is derived from an EMBL/GenBank/DDBJ whole genome shotgun (WGS) entry which is preliminary data.</text>
</comment>
<dbReference type="InterPro" id="IPR050833">
    <property type="entry name" value="Poly_Biosynth_Transport"/>
</dbReference>
<keyword evidence="3 6" id="KW-0812">Transmembrane</keyword>
<evidence type="ECO:0000256" key="5">
    <source>
        <dbReference type="ARBA" id="ARBA00023136"/>
    </source>
</evidence>
<dbReference type="PANTHER" id="PTHR30250:SF11">
    <property type="entry name" value="O-ANTIGEN TRANSPORTER-RELATED"/>
    <property type="match status" value="1"/>
</dbReference>
<evidence type="ECO:0000256" key="2">
    <source>
        <dbReference type="ARBA" id="ARBA00022475"/>
    </source>
</evidence>
<evidence type="ECO:0000313" key="8">
    <source>
        <dbReference type="Proteomes" id="UP000307574"/>
    </source>
</evidence>
<organism evidence="7 8">
    <name type="scientific">Vibrio kanaloae</name>
    <dbReference type="NCBI Taxonomy" id="170673"/>
    <lineage>
        <taxon>Bacteria</taxon>
        <taxon>Pseudomonadati</taxon>
        <taxon>Pseudomonadota</taxon>
        <taxon>Gammaproteobacteria</taxon>
        <taxon>Vibrionales</taxon>
        <taxon>Vibrionaceae</taxon>
        <taxon>Vibrio</taxon>
    </lineage>
</organism>
<evidence type="ECO:0000313" key="7">
    <source>
        <dbReference type="EMBL" id="TKF34100.1"/>
    </source>
</evidence>
<feature type="transmembrane region" description="Helical" evidence="6">
    <location>
        <begin position="163"/>
        <end position="180"/>
    </location>
</feature>
<feature type="transmembrane region" description="Helical" evidence="6">
    <location>
        <begin position="308"/>
        <end position="332"/>
    </location>
</feature>
<sequence length="396" mass="46152">MLKKIFSYLLTDSFNKLLPFLSVFILARYTSPELTGFFSLHVIAYTFFYSIILMGIQARVVIMMTRLNILEKKTITSAYTFCICNYLFYIIIISLFDVYIYIDNTLYSILTCSVFFSIGQIKASTYRVKEKVGSFAIINIYYSLGLFLGVLLKVEIGFSIERIWLLVIPWYMIIGCFLLWKDWDGDYSSLAKELRQYYSFGLGQLGHILSMWGRVAIDRLYVFVVLSAGMLGYYSMVMNISLIVSMFSQSLNNYFSVYLFKCLSKKENKNSILASVYFSIVVLVFSILFLLLSYFFVILYLPVDYSKYYYLIPIIVCAFCFQGFYLSIVNYIFYIEKTYLLNIPSLTSTFLMLVINYFLIDWLGVVGAPISLLISWAVQFILVLVIVFRYKDEIFK</sequence>
<comment type="subcellular location">
    <subcellularLocation>
        <location evidence="1">Cell membrane</location>
        <topology evidence="1">Multi-pass membrane protein</topology>
    </subcellularLocation>
</comment>
<proteinExistence type="predicted"/>
<reference evidence="7 8" key="1">
    <citation type="submission" date="2019-04" db="EMBL/GenBank/DDBJ databases">
        <title>A reverse ecology approach based on a biological definition of microbial populations.</title>
        <authorList>
            <person name="Arevalo P."/>
            <person name="Vaninsberghe D."/>
            <person name="Elsherbini J."/>
            <person name="Gore J."/>
            <person name="Polz M."/>
        </authorList>
    </citation>
    <scope>NUCLEOTIDE SEQUENCE [LARGE SCALE GENOMIC DNA]</scope>
    <source>
        <strain evidence="7 8">10N.261.46.F4</strain>
    </source>
</reference>
<keyword evidence="5 6" id="KW-0472">Membrane</keyword>
<dbReference type="GO" id="GO:0005886">
    <property type="term" value="C:plasma membrane"/>
    <property type="evidence" value="ECO:0007669"/>
    <property type="project" value="UniProtKB-SubCell"/>
</dbReference>
<evidence type="ECO:0008006" key="9">
    <source>
        <dbReference type="Google" id="ProtNLM"/>
    </source>
</evidence>
<dbReference type="AlphaFoldDB" id="A0A4U1ZHW2"/>
<name>A0A4U1ZHW2_9VIBR</name>
<feature type="transmembrane region" description="Helical" evidence="6">
    <location>
        <begin position="42"/>
        <end position="62"/>
    </location>
</feature>